<feature type="transmembrane region" description="Helical" evidence="8">
    <location>
        <begin position="453"/>
        <end position="473"/>
    </location>
</feature>
<dbReference type="AlphaFoldDB" id="A0A317E0G8"/>
<evidence type="ECO:0000256" key="8">
    <source>
        <dbReference type="SAM" id="Phobius"/>
    </source>
</evidence>
<evidence type="ECO:0000256" key="3">
    <source>
        <dbReference type="ARBA" id="ARBA00022475"/>
    </source>
</evidence>
<keyword evidence="5 8" id="KW-1133">Transmembrane helix</keyword>
<comment type="similarity">
    <text evidence="2">Belongs to the CPA3 antiporters (TC 2.A.63) subunit D family.</text>
</comment>
<comment type="caution">
    <text evidence="10">The sequence shown here is derived from an EMBL/GenBank/DDBJ whole genome shotgun (WGS) entry which is preliminary data.</text>
</comment>
<dbReference type="PRINTS" id="PR01437">
    <property type="entry name" value="NUOXDRDTASE4"/>
</dbReference>
<dbReference type="PANTHER" id="PTHR42703:SF1">
    <property type="entry name" value="NA(+)_H(+) ANTIPORTER SUBUNIT D1"/>
    <property type="match status" value="1"/>
</dbReference>
<dbReference type="InterPro" id="IPR003918">
    <property type="entry name" value="NADH_UbQ_OxRdtase"/>
</dbReference>
<feature type="transmembrane region" description="Helical" evidence="8">
    <location>
        <begin position="315"/>
        <end position="338"/>
    </location>
</feature>
<evidence type="ECO:0000256" key="6">
    <source>
        <dbReference type="ARBA" id="ARBA00023136"/>
    </source>
</evidence>
<feature type="transmembrane region" description="Helical" evidence="8">
    <location>
        <begin position="169"/>
        <end position="190"/>
    </location>
</feature>
<dbReference type="PANTHER" id="PTHR42703">
    <property type="entry name" value="NADH DEHYDROGENASE"/>
    <property type="match status" value="1"/>
</dbReference>
<feature type="transmembrane region" description="Helical" evidence="8">
    <location>
        <begin position="413"/>
        <end position="433"/>
    </location>
</feature>
<comment type="subcellular location">
    <subcellularLocation>
        <location evidence="1">Cell membrane</location>
        <topology evidence="1">Multi-pass membrane protein</topology>
    </subcellularLocation>
    <subcellularLocation>
        <location evidence="7">Membrane</location>
        <topology evidence="7">Multi-pass membrane protein</topology>
    </subcellularLocation>
</comment>
<feature type="transmembrane region" description="Helical" evidence="8">
    <location>
        <begin position="378"/>
        <end position="401"/>
    </location>
</feature>
<keyword evidence="4 7" id="KW-0812">Transmembrane</keyword>
<proteinExistence type="inferred from homology"/>
<keyword evidence="3" id="KW-1003">Cell membrane</keyword>
<evidence type="ECO:0000256" key="7">
    <source>
        <dbReference type="RuleBase" id="RU000320"/>
    </source>
</evidence>
<accession>A0A317E0G8</accession>
<evidence type="ECO:0000313" key="11">
    <source>
        <dbReference type="Proteomes" id="UP000246077"/>
    </source>
</evidence>
<keyword evidence="6 8" id="KW-0472">Membrane</keyword>
<feature type="transmembrane region" description="Helical" evidence="8">
    <location>
        <begin position="6"/>
        <end position="25"/>
    </location>
</feature>
<sequence length="494" mass="50423">MTILDHAPVLVVVLPLLAAPVVAVLPRPALAGAATAIVAALDLALALYLLVPALDGAVISYPLGNWLPPIGIEYRIDLLAAAMTVLIAGSGTLTALMLPTALGPEVAPGDRPRLFAAFLLCLAGLIGMVVTGDLFNVFVFLEIASLSTYVLIAAGAGRDRRALTAAFDYLVLGATGATFFVIGIAFLYIATGTLNMADLGERLPGAGRRAIIVGSSFLFVGLALKAAMLPLHRWLPNAYAYAPAAVTTFLAMTATKVSLYLLIRLADLVFQTPGELGRVNFAALLPPIGLAMLITGSVMAVTSKDLKRLLAFSSIANLGLMLAALGLGGVAGIAAALINLFNHAIIKGGAFAVTAGIVHRRGSAGLAALAGLSRQMPIAFALLVVAGLGLIGVPLTAGFVSKLAVLQIAAGRDLWLVAGGILLASLITVVYIWRVVEAAMLAPPAEDMPKGDLHPAFLLPAGVLAAATIGLGIDSRPVVELATRIAGQIVGGGG</sequence>
<feature type="transmembrane region" description="Helical" evidence="8">
    <location>
        <begin position="238"/>
        <end position="263"/>
    </location>
</feature>
<feature type="transmembrane region" description="Helical" evidence="8">
    <location>
        <begin position="210"/>
        <end position="231"/>
    </location>
</feature>
<name>A0A317E0G8_9PROT</name>
<dbReference type="Pfam" id="PF00361">
    <property type="entry name" value="Proton_antipo_M"/>
    <property type="match status" value="1"/>
</dbReference>
<feature type="transmembrane region" description="Helical" evidence="8">
    <location>
        <begin position="283"/>
        <end position="303"/>
    </location>
</feature>
<dbReference type="RefSeq" id="WP_109921764.1">
    <property type="nucleotide sequence ID" value="NZ_QGLF01000004.1"/>
</dbReference>
<evidence type="ECO:0000256" key="4">
    <source>
        <dbReference type="ARBA" id="ARBA00022692"/>
    </source>
</evidence>
<evidence type="ECO:0000256" key="5">
    <source>
        <dbReference type="ARBA" id="ARBA00022989"/>
    </source>
</evidence>
<keyword evidence="11" id="KW-1185">Reference proteome</keyword>
<dbReference type="GO" id="GO:0008137">
    <property type="term" value="F:NADH dehydrogenase (ubiquinone) activity"/>
    <property type="evidence" value="ECO:0007669"/>
    <property type="project" value="InterPro"/>
</dbReference>
<reference evidence="11" key="1">
    <citation type="submission" date="2018-05" db="EMBL/GenBank/DDBJ databases">
        <title>Zavarzinia sp. HR-AS.</title>
        <authorList>
            <person name="Lee Y."/>
            <person name="Jeon C.O."/>
        </authorList>
    </citation>
    <scope>NUCLEOTIDE SEQUENCE [LARGE SCALE GENOMIC DNA]</scope>
    <source>
        <strain evidence="11">DSM 1231</strain>
    </source>
</reference>
<evidence type="ECO:0000313" key="10">
    <source>
        <dbReference type="EMBL" id="PWR19590.1"/>
    </source>
</evidence>
<feature type="transmembrane region" description="Helical" evidence="8">
    <location>
        <begin position="114"/>
        <end position="131"/>
    </location>
</feature>
<dbReference type="Proteomes" id="UP000246077">
    <property type="component" value="Unassembled WGS sequence"/>
</dbReference>
<protein>
    <submittedName>
        <fullName evidence="10">Cation:proton antiporter</fullName>
    </submittedName>
</protein>
<organism evidence="10 11">
    <name type="scientific">Zavarzinia compransoris</name>
    <dbReference type="NCBI Taxonomy" id="1264899"/>
    <lineage>
        <taxon>Bacteria</taxon>
        <taxon>Pseudomonadati</taxon>
        <taxon>Pseudomonadota</taxon>
        <taxon>Alphaproteobacteria</taxon>
        <taxon>Rhodospirillales</taxon>
        <taxon>Zavarziniaceae</taxon>
        <taxon>Zavarzinia</taxon>
    </lineage>
</organism>
<feature type="transmembrane region" description="Helical" evidence="8">
    <location>
        <begin position="79"/>
        <end position="102"/>
    </location>
</feature>
<dbReference type="GO" id="GO:0042773">
    <property type="term" value="P:ATP synthesis coupled electron transport"/>
    <property type="evidence" value="ECO:0007669"/>
    <property type="project" value="InterPro"/>
</dbReference>
<dbReference type="InterPro" id="IPR050586">
    <property type="entry name" value="CPA3_Na-H_Antiporter_D"/>
</dbReference>
<dbReference type="InterPro" id="IPR001750">
    <property type="entry name" value="ND/Mrp_TM"/>
</dbReference>
<evidence type="ECO:0000259" key="9">
    <source>
        <dbReference type="Pfam" id="PF00361"/>
    </source>
</evidence>
<feature type="transmembrane region" description="Helical" evidence="8">
    <location>
        <begin position="137"/>
        <end position="157"/>
    </location>
</feature>
<feature type="transmembrane region" description="Helical" evidence="8">
    <location>
        <begin position="37"/>
        <end position="59"/>
    </location>
</feature>
<evidence type="ECO:0000256" key="2">
    <source>
        <dbReference type="ARBA" id="ARBA00005346"/>
    </source>
</evidence>
<dbReference type="EMBL" id="QGLF01000004">
    <property type="protein sequence ID" value="PWR19590.1"/>
    <property type="molecule type" value="Genomic_DNA"/>
</dbReference>
<dbReference type="OrthoDB" id="9768329at2"/>
<dbReference type="GO" id="GO:0005886">
    <property type="term" value="C:plasma membrane"/>
    <property type="evidence" value="ECO:0007669"/>
    <property type="project" value="UniProtKB-SubCell"/>
</dbReference>
<evidence type="ECO:0000256" key="1">
    <source>
        <dbReference type="ARBA" id="ARBA00004651"/>
    </source>
</evidence>
<feature type="domain" description="NADH:quinone oxidoreductase/Mrp antiporter transmembrane" evidence="9">
    <location>
        <begin position="132"/>
        <end position="428"/>
    </location>
</feature>
<gene>
    <name evidence="10" type="ORF">DKG75_14040</name>
</gene>